<feature type="transmembrane region" description="Helical" evidence="5">
    <location>
        <begin position="34"/>
        <end position="52"/>
    </location>
</feature>
<dbReference type="InterPro" id="IPR049680">
    <property type="entry name" value="FLVCR1-2_SLC49-like"/>
</dbReference>
<comment type="subcellular location">
    <subcellularLocation>
        <location evidence="1">Membrane</location>
        <topology evidence="1">Multi-pass membrane protein</topology>
    </subcellularLocation>
</comment>
<evidence type="ECO:0000256" key="5">
    <source>
        <dbReference type="SAM" id="Phobius"/>
    </source>
</evidence>
<keyword evidence="8" id="KW-1185">Reference proteome</keyword>
<keyword evidence="3 5" id="KW-1133">Transmembrane helix</keyword>
<evidence type="ECO:0000313" key="8">
    <source>
        <dbReference type="Proteomes" id="UP001153737"/>
    </source>
</evidence>
<feature type="transmembrane region" description="Helical" evidence="5">
    <location>
        <begin position="201"/>
        <end position="221"/>
    </location>
</feature>
<dbReference type="PANTHER" id="PTHR10924:SF4">
    <property type="entry name" value="GH15861P"/>
    <property type="match status" value="1"/>
</dbReference>
<proteinExistence type="predicted"/>
<reference evidence="7" key="1">
    <citation type="submission" date="2022-01" db="EMBL/GenBank/DDBJ databases">
        <authorList>
            <person name="King R."/>
        </authorList>
    </citation>
    <scope>NUCLEOTIDE SEQUENCE</scope>
</reference>
<feature type="transmembrane region" description="Helical" evidence="5">
    <location>
        <begin position="125"/>
        <end position="148"/>
    </location>
</feature>
<protein>
    <recommendedName>
        <fullName evidence="6">Major facilitator superfamily (MFS) profile domain-containing protein</fullName>
    </recommendedName>
</protein>
<evidence type="ECO:0000256" key="1">
    <source>
        <dbReference type="ARBA" id="ARBA00004141"/>
    </source>
</evidence>
<name>A0A9P0DWJ4_PHACE</name>
<dbReference type="PANTHER" id="PTHR10924">
    <property type="entry name" value="MAJOR FACILITATOR SUPERFAMILY PROTEIN-RELATED"/>
    <property type="match status" value="1"/>
</dbReference>
<feature type="transmembrane region" description="Helical" evidence="5">
    <location>
        <begin position="418"/>
        <end position="439"/>
    </location>
</feature>
<keyword evidence="2 5" id="KW-0812">Transmembrane</keyword>
<dbReference type="GO" id="GO:0020037">
    <property type="term" value="F:heme binding"/>
    <property type="evidence" value="ECO:0007669"/>
    <property type="project" value="TreeGrafter"/>
</dbReference>
<evidence type="ECO:0000256" key="3">
    <source>
        <dbReference type="ARBA" id="ARBA00022989"/>
    </source>
</evidence>
<evidence type="ECO:0000313" key="7">
    <source>
        <dbReference type="EMBL" id="CAH1173871.1"/>
    </source>
</evidence>
<feature type="transmembrane region" description="Helical" evidence="5">
    <location>
        <begin position="101"/>
        <end position="119"/>
    </location>
</feature>
<feature type="transmembrane region" description="Helical" evidence="5">
    <location>
        <begin position="72"/>
        <end position="94"/>
    </location>
</feature>
<dbReference type="GO" id="GO:0015232">
    <property type="term" value="F:heme transmembrane transporter activity"/>
    <property type="evidence" value="ECO:0007669"/>
    <property type="project" value="TreeGrafter"/>
</dbReference>
<organism evidence="7 8">
    <name type="scientific">Phaedon cochleariae</name>
    <name type="common">Mustard beetle</name>
    <dbReference type="NCBI Taxonomy" id="80249"/>
    <lineage>
        <taxon>Eukaryota</taxon>
        <taxon>Metazoa</taxon>
        <taxon>Ecdysozoa</taxon>
        <taxon>Arthropoda</taxon>
        <taxon>Hexapoda</taxon>
        <taxon>Insecta</taxon>
        <taxon>Pterygota</taxon>
        <taxon>Neoptera</taxon>
        <taxon>Endopterygota</taxon>
        <taxon>Coleoptera</taxon>
        <taxon>Polyphaga</taxon>
        <taxon>Cucujiformia</taxon>
        <taxon>Chrysomeloidea</taxon>
        <taxon>Chrysomelidae</taxon>
        <taxon>Chrysomelinae</taxon>
        <taxon>Chrysomelini</taxon>
        <taxon>Phaedon</taxon>
    </lineage>
</organism>
<dbReference type="Proteomes" id="UP001153737">
    <property type="component" value="Chromosome 6"/>
</dbReference>
<dbReference type="PROSITE" id="PS50850">
    <property type="entry name" value="MFS"/>
    <property type="match status" value="1"/>
</dbReference>
<accession>A0A9P0DWJ4</accession>
<feature type="transmembrane region" description="Helical" evidence="5">
    <location>
        <begin position="391"/>
        <end position="412"/>
    </location>
</feature>
<dbReference type="Pfam" id="PF07690">
    <property type="entry name" value="MFS_1"/>
    <property type="match status" value="1"/>
</dbReference>
<feature type="transmembrane region" description="Helical" evidence="5">
    <location>
        <begin position="299"/>
        <end position="318"/>
    </location>
</feature>
<feature type="domain" description="Major facilitator superfamily (MFS) profile" evidence="6">
    <location>
        <begin position="29"/>
        <end position="449"/>
    </location>
</feature>
<reference evidence="7" key="2">
    <citation type="submission" date="2022-10" db="EMBL/GenBank/DDBJ databases">
        <authorList>
            <consortium name="ENA_rothamsted_submissions"/>
            <consortium name="culmorum"/>
            <person name="King R."/>
        </authorList>
    </citation>
    <scope>NUCLEOTIDE SEQUENCE</scope>
</reference>
<sequence>MVTMENKGAVKEAVNLLKEKRDLGLKTKAYLRRWMILFVFSYYASVNSIQWIEYSSITHIVVKYYNVSTLAVNWTSIVYCAVYPFLVIPASYVIDKKGLRMAGLIGCIGTLIGTGIKVLSIRNDLFWVVLLGQTIVSASQLVIICLPPKIASVWFKPNEVSTACSLGVFGTQMGCAIGYVLPPMVVRDSDNIDEIGYGLKVLCWILTASMIPVTLAVLCYFPDEPPLPPSNAQASLREVKKEFESSEFFKSVKKLFLNRGFVTHMIAYSINVGVFSAVGTLLNQFILQHFENANEDAGIMGFVMVIAGMIGSVLFGIILDKTHKYKEINLLIYLLSALSILSLMFSLEYRSKVMTYIGCIIVGTFTNAYMPVGFELAMELTYPSEESTTTGILMAGTQILGVVFTVALGYFNMWMGCFWALATQSAFLFLGTVVTALVPNTLLRQEAYKLNNVGFDRKASYHGSRLVFIE</sequence>
<dbReference type="InterPro" id="IPR036259">
    <property type="entry name" value="MFS_trans_sf"/>
</dbReference>
<feature type="transmembrane region" description="Helical" evidence="5">
    <location>
        <begin position="330"/>
        <end position="347"/>
    </location>
</feature>
<feature type="transmembrane region" description="Helical" evidence="5">
    <location>
        <begin position="160"/>
        <end position="181"/>
    </location>
</feature>
<evidence type="ECO:0000256" key="2">
    <source>
        <dbReference type="ARBA" id="ARBA00022692"/>
    </source>
</evidence>
<gene>
    <name evidence="7" type="ORF">PHAECO_LOCUS10423</name>
</gene>
<feature type="transmembrane region" description="Helical" evidence="5">
    <location>
        <begin position="265"/>
        <end position="287"/>
    </location>
</feature>
<dbReference type="Gene3D" id="1.20.1250.20">
    <property type="entry name" value="MFS general substrate transporter like domains"/>
    <property type="match status" value="1"/>
</dbReference>
<dbReference type="InterPro" id="IPR011701">
    <property type="entry name" value="MFS"/>
</dbReference>
<evidence type="ECO:0000256" key="4">
    <source>
        <dbReference type="ARBA" id="ARBA00023136"/>
    </source>
</evidence>
<dbReference type="AlphaFoldDB" id="A0A9P0DWJ4"/>
<feature type="transmembrane region" description="Helical" evidence="5">
    <location>
        <begin position="353"/>
        <end position="370"/>
    </location>
</feature>
<dbReference type="SUPFAM" id="SSF103473">
    <property type="entry name" value="MFS general substrate transporter"/>
    <property type="match status" value="1"/>
</dbReference>
<evidence type="ECO:0000259" key="6">
    <source>
        <dbReference type="PROSITE" id="PS50850"/>
    </source>
</evidence>
<dbReference type="GO" id="GO:0097037">
    <property type="term" value="P:heme export"/>
    <property type="evidence" value="ECO:0007669"/>
    <property type="project" value="TreeGrafter"/>
</dbReference>
<dbReference type="InterPro" id="IPR020846">
    <property type="entry name" value="MFS_dom"/>
</dbReference>
<keyword evidence="4 5" id="KW-0472">Membrane</keyword>
<dbReference type="GO" id="GO:0016020">
    <property type="term" value="C:membrane"/>
    <property type="evidence" value="ECO:0007669"/>
    <property type="project" value="UniProtKB-SubCell"/>
</dbReference>
<dbReference type="OrthoDB" id="422206at2759"/>
<dbReference type="EMBL" id="OU896712">
    <property type="protein sequence ID" value="CAH1173871.1"/>
    <property type="molecule type" value="Genomic_DNA"/>
</dbReference>